<dbReference type="AlphaFoldDB" id="A0A9W7B9N2"/>
<dbReference type="OrthoDB" id="195428at2759"/>
<accession>A0A9W7B9N2</accession>
<proteinExistence type="predicted"/>
<dbReference type="Proteomes" id="UP001165085">
    <property type="component" value="Unassembled WGS sequence"/>
</dbReference>
<evidence type="ECO:0000313" key="2">
    <source>
        <dbReference type="Proteomes" id="UP001165085"/>
    </source>
</evidence>
<sequence length="204" mass="22364">MDGLLPLLCPCLLQVLNPALHSQKTSLLTLTSSPLPFQRKRQGVFTSGTYESVSMTFQTVSGPWCPTLTGLNILPKSTGKGRVINLSDIGTIKSDGNAIIIKSKSNDLLFHGFEDGTTSGLYCSLLESVVNYAMSNNPVVRVEEGKSNEDSLENKNALQKQVYFAKKEIEIKAKRKKAQERKDKFMKEAGGLKYTAIAMSRQGS</sequence>
<reference evidence="2" key="1">
    <citation type="journal article" date="2023" name="Commun. Biol.">
        <title>Genome analysis of Parmales, the sister group of diatoms, reveals the evolutionary specialization of diatoms from phago-mixotrophs to photoautotrophs.</title>
        <authorList>
            <person name="Ban H."/>
            <person name="Sato S."/>
            <person name="Yoshikawa S."/>
            <person name="Yamada K."/>
            <person name="Nakamura Y."/>
            <person name="Ichinomiya M."/>
            <person name="Sato N."/>
            <person name="Blanc-Mathieu R."/>
            <person name="Endo H."/>
            <person name="Kuwata A."/>
            <person name="Ogata H."/>
        </authorList>
    </citation>
    <scope>NUCLEOTIDE SEQUENCE [LARGE SCALE GENOMIC DNA]</scope>
    <source>
        <strain evidence="2">NIES 3701</strain>
    </source>
</reference>
<comment type="caution">
    <text evidence="1">The sequence shown here is derived from an EMBL/GenBank/DDBJ whole genome shotgun (WGS) entry which is preliminary data.</text>
</comment>
<name>A0A9W7B9N2_9STRA</name>
<evidence type="ECO:0000313" key="1">
    <source>
        <dbReference type="EMBL" id="GMH82150.1"/>
    </source>
</evidence>
<keyword evidence="2" id="KW-1185">Reference proteome</keyword>
<dbReference type="EMBL" id="BRXY01000266">
    <property type="protein sequence ID" value="GMH82150.1"/>
    <property type="molecule type" value="Genomic_DNA"/>
</dbReference>
<gene>
    <name evidence="1" type="ORF">TrST_g11660</name>
</gene>
<organism evidence="1 2">
    <name type="scientific">Triparma strigata</name>
    <dbReference type="NCBI Taxonomy" id="1606541"/>
    <lineage>
        <taxon>Eukaryota</taxon>
        <taxon>Sar</taxon>
        <taxon>Stramenopiles</taxon>
        <taxon>Ochrophyta</taxon>
        <taxon>Bolidophyceae</taxon>
        <taxon>Parmales</taxon>
        <taxon>Triparmaceae</taxon>
        <taxon>Triparma</taxon>
    </lineage>
</organism>
<protein>
    <submittedName>
        <fullName evidence="1">Uncharacterized protein</fullName>
    </submittedName>
</protein>